<proteinExistence type="predicted"/>
<dbReference type="EMBL" id="PSNX01000030">
    <property type="protein sequence ID" value="PPE64866.1"/>
    <property type="molecule type" value="Genomic_DNA"/>
</dbReference>
<keyword evidence="2" id="KW-1185">Reference proteome</keyword>
<dbReference type="AlphaFoldDB" id="A0A2S5SQ79"/>
<feature type="non-terminal residue" evidence="1">
    <location>
        <position position="113"/>
    </location>
</feature>
<protein>
    <submittedName>
        <fullName evidence="1">Uncharacterized protein</fullName>
    </submittedName>
</protein>
<gene>
    <name evidence="1" type="ORF">C1704_17345</name>
</gene>
<evidence type="ECO:0000313" key="1">
    <source>
        <dbReference type="EMBL" id="PPE64866.1"/>
    </source>
</evidence>
<organism evidence="1 2">
    <name type="scientific">Caldimonas caldifontis</name>
    <dbReference type="NCBI Taxonomy" id="1452508"/>
    <lineage>
        <taxon>Bacteria</taxon>
        <taxon>Pseudomonadati</taxon>
        <taxon>Pseudomonadota</taxon>
        <taxon>Betaproteobacteria</taxon>
        <taxon>Burkholderiales</taxon>
        <taxon>Sphaerotilaceae</taxon>
        <taxon>Caldimonas</taxon>
    </lineage>
</organism>
<comment type="caution">
    <text evidence="1">The sequence shown here is derived from an EMBL/GenBank/DDBJ whole genome shotgun (WGS) entry which is preliminary data.</text>
</comment>
<name>A0A2S5SQ79_9BURK</name>
<dbReference type="Proteomes" id="UP000238605">
    <property type="component" value="Unassembled WGS sequence"/>
</dbReference>
<accession>A0A2S5SQ79</accession>
<reference evidence="1 2" key="1">
    <citation type="submission" date="2018-02" db="EMBL/GenBank/DDBJ databases">
        <title>Reclassifiation of [Polyangium] brachysporum DSM 7029 as Guopingzhaonella breviflexa gen. nov., sp. nov., a member of the family Comamonadaceae.</title>
        <authorList>
            <person name="Tang B."/>
        </authorList>
    </citation>
    <scope>NUCLEOTIDE SEQUENCE [LARGE SCALE GENOMIC DNA]</scope>
    <source>
        <strain evidence="1 2">BCRC 80649</strain>
    </source>
</reference>
<evidence type="ECO:0000313" key="2">
    <source>
        <dbReference type="Proteomes" id="UP000238605"/>
    </source>
</evidence>
<sequence>MLGRVILDHGKHKVVIDKVSILSTQEELDGPLVGEGLKAFSFSAYVGESSEISHDAARREIHGLLQQILNAGWQPLVSRSRPRLQGRYRLEHTLATSNINGLDPAYLPTLEEW</sequence>